<proteinExistence type="predicted"/>
<accession>A0A0A9B7E3</accession>
<protein>
    <submittedName>
        <fullName evidence="2">Uncharacterized protein</fullName>
    </submittedName>
</protein>
<dbReference type="EMBL" id="GBRH01237961">
    <property type="protein sequence ID" value="JAD59934.1"/>
    <property type="molecule type" value="Transcribed_RNA"/>
</dbReference>
<evidence type="ECO:0000256" key="1">
    <source>
        <dbReference type="SAM" id="MobiDB-lite"/>
    </source>
</evidence>
<name>A0A0A9B7E3_ARUDO</name>
<feature type="compositionally biased region" description="Gly residues" evidence="1">
    <location>
        <begin position="41"/>
        <end position="58"/>
    </location>
</feature>
<feature type="region of interest" description="Disordered" evidence="1">
    <location>
        <begin position="37"/>
        <end position="58"/>
    </location>
</feature>
<evidence type="ECO:0000313" key="2">
    <source>
        <dbReference type="EMBL" id="JAD59934.1"/>
    </source>
</evidence>
<dbReference type="AlphaFoldDB" id="A0A0A9B7E3"/>
<organism evidence="2">
    <name type="scientific">Arundo donax</name>
    <name type="common">Giant reed</name>
    <name type="synonym">Donax arundinaceus</name>
    <dbReference type="NCBI Taxonomy" id="35708"/>
    <lineage>
        <taxon>Eukaryota</taxon>
        <taxon>Viridiplantae</taxon>
        <taxon>Streptophyta</taxon>
        <taxon>Embryophyta</taxon>
        <taxon>Tracheophyta</taxon>
        <taxon>Spermatophyta</taxon>
        <taxon>Magnoliopsida</taxon>
        <taxon>Liliopsida</taxon>
        <taxon>Poales</taxon>
        <taxon>Poaceae</taxon>
        <taxon>PACMAD clade</taxon>
        <taxon>Arundinoideae</taxon>
        <taxon>Arundineae</taxon>
        <taxon>Arundo</taxon>
    </lineage>
</organism>
<sequence>MTPTLFFIIQGQCLSAGASASSSSEVCFSSAPAGIATASSRGGGELAEKVGGGSDVGK</sequence>
<reference evidence="2" key="1">
    <citation type="submission" date="2014-09" db="EMBL/GenBank/DDBJ databases">
        <authorList>
            <person name="Magalhaes I.L.F."/>
            <person name="Oliveira U."/>
            <person name="Santos F.R."/>
            <person name="Vidigal T.H.D.A."/>
            <person name="Brescovit A.D."/>
            <person name="Santos A.J."/>
        </authorList>
    </citation>
    <scope>NUCLEOTIDE SEQUENCE</scope>
    <source>
        <tissue evidence="2">Shoot tissue taken approximately 20 cm above the soil surface</tissue>
    </source>
</reference>
<reference evidence="2" key="2">
    <citation type="journal article" date="2015" name="Data Brief">
        <title>Shoot transcriptome of the giant reed, Arundo donax.</title>
        <authorList>
            <person name="Barrero R.A."/>
            <person name="Guerrero F.D."/>
            <person name="Moolhuijzen P."/>
            <person name="Goolsby J.A."/>
            <person name="Tidwell J."/>
            <person name="Bellgard S.E."/>
            <person name="Bellgard M.I."/>
        </authorList>
    </citation>
    <scope>NUCLEOTIDE SEQUENCE</scope>
    <source>
        <tissue evidence="2">Shoot tissue taken approximately 20 cm above the soil surface</tissue>
    </source>
</reference>